<dbReference type="RefSeq" id="XP_008904213.1">
    <property type="nucleotide sequence ID" value="XM_008905965.1"/>
</dbReference>
<protein>
    <submittedName>
        <fullName evidence="1">Uncharacterized protein</fullName>
    </submittedName>
</protein>
<accession>W2QBC3</accession>
<reference evidence="1 2" key="2">
    <citation type="submission" date="2013-11" db="EMBL/GenBank/DDBJ databases">
        <title>The Genome Sequence of Phytophthora parasitica INRA-310.</title>
        <authorList>
            <consortium name="The Broad Institute Genomics Platform"/>
            <person name="Russ C."/>
            <person name="Tyler B."/>
            <person name="Panabieres F."/>
            <person name="Shan W."/>
            <person name="Tripathy S."/>
            <person name="Grunwald N."/>
            <person name="Machado M."/>
            <person name="Johnson C.S."/>
            <person name="Arredondo F."/>
            <person name="Hong C."/>
            <person name="Coffey M."/>
            <person name="Young S.K."/>
            <person name="Zeng Q."/>
            <person name="Gargeya S."/>
            <person name="Fitzgerald M."/>
            <person name="Abouelleil A."/>
            <person name="Alvarado L."/>
            <person name="Chapman S.B."/>
            <person name="Gainer-Dewar J."/>
            <person name="Goldberg J."/>
            <person name="Griggs A."/>
            <person name="Gujja S."/>
            <person name="Hansen M."/>
            <person name="Howarth C."/>
            <person name="Imamovic A."/>
            <person name="Ireland A."/>
            <person name="Larimer J."/>
            <person name="McCowan C."/>
            <person name="Murphy C."/>
            <person name="Pearson M."/>
            <person name="Poon T.W."/>
            <person name="Priest M."/>
            <person name="Roberts A."/>
            <person name="Saif S."/>
            <person name="Shea T."/>
            <person name="Sykes S."/>
            <person name="Wortman J."/>
            <person name="Nusbaum C."/>
            <person name="Birren B."/>
        </authorList>
    </citation>
    <scope>NUCLEOTIDE SEQUENCE [LARGE SCALE GENOMIC DNA]</scope>
    <source>
        <strain evidence="1 2">INRA-310</strain>
    </source>
</reference>
<dbReference type="VEuPathDB" id="FungiDB:PPTG_10586"/>
<reference evidence="2" key="1">
    <citation type="submission" date="2011-12" db="EMBL/GenBank/DDBJ databases">
        <authorList>
            <consortium name="The Broad Institute Genome Sequencing Platform"/>
            <person name="Russ C."/>
            <person name="Tyler B."/>
            <person name="Panabieres F."/>
            <person name="Shan W."/>
            <person name="Tripathy S."/>
            <person name="Grunwald N."/>
            <person name="Machado M."/>
            <person name="Young S.K."/>
            <person name="Zeng Q."/>
            <person name="Gargeya S."/>
            <person name="Fitzgerald M."/>
            <person name="Haas B."/>
            <person name="Abouelleil A."/>
            <person name="Alvarado L."/>
            <person name="Arachchi H.M."/>
            <person name="Berlin A."/>
            <person name="Chapman S.B."/>
            <person name="Gearin G."/>
            <person name="Goldberg J."/>
            <person name="Griggs A."/>
            <person name="Gujja S."/>
            <person name="Hansen M."/>
            <person name="Heiman D."/>
            <person name="Howarth C."/>
            <person name="Larimer J."/>
            <person name="Lui A."/>
            <person name="MacDonald P.J.P."/>
            <person name="McCowen C."/>
            <person name="Montmayeur A."/>
            <person name="Murphy C."/>
            <person name="Neiman D."/>
            <person name="Pearson M."/>
            <person name="Priest M."/>
            <person name="Roberts A."/>
            <person name="Saif S."/>
            <person name="Shea T."/>
            <person name="Sisk P."/>
            <person name="Stolte C."/>
            <person name="Sykes S."/>
            <person name="Wortman J."/>
            <person name="Nusbaum C."/>
            <person name="Birren B."/>
        </authorList>
    </citation>
    <scope>NUCLEOTIDE SEQUENCE [LARGE SCALE GENOMIC DNA]</scope>
    <source>
        <strain evidence="2">INRA-310</strain>
    </source>
</reference>
<name>W2QBC3_PHYN3</name>
<dbReference type="EMBL" id="KI669582">
    <property type="protein sequence ID" value="ETN10452.1"/>
    <property type="molecule type" value="Genomic_DNA"/>
</dbReference>
<gene>
    <name evidence="1" type="ORF">PPTG_10586</name>
</gene>
<dbReference type="Proteomes" id="UP000018817">
    <property type="component" value="Unassembled WGS sequence"/>
</dbReference>
<sequence length="75" mass="8239">MNDSYAFQRWKLSKLLKEIPGPYFVIGDNADVGRPSQPLNPFCGQLYGRFAHGTTEGRLTTTGLKLSSTMGDSSI</sequence>
<evidence type="ECO:0000313" key="2">
    <source>
        <dbReference type="Proteomes" id="UP000018817"/>
    </source>
</evidence>
<organism evidence="1 2">
    <name type="scientific">Phytophthora nicotianae (strain INRA-310)</name>
    <name type="common">Phytophthora parasitica</name>
    <dbReference type="NCBI Taxonomy" id="761204"/>
    <lineage>
        <taxon>Eukaryota</taxon>
        <taxon>Sar</taxon>
        <taxon>Stramenopiles</taxon>
        <taxon>Oomycota</taxon>
        <taxon>Peronosporomycetes</taxon>
        <taxon>Peronosporales</taxon>
        <taxon>Peronosporaceae</taxon>
        <taxon>Phytophthora</taxon>
    </lineage>
</organism>
<dbReference type="AlphaFoldDB" id="W2QBC3"/>
<evidence type="ECO:0000313" key="1">
    <source>
        <dbReference type="EMBL" id="ETN10452.1"/>
    </source>
</evidence>
<proteinExistence type="predicted"/>
<dbReference type="GeneID" id="20180193"/>